<keyword evidence="4 6" id="KW-0371">Homeobox</keyword>
<evidence type="ECO:0000256" key="3">
    <source>
        <dbReference type="ARBA" id="ARBA00023125"/>
    </source>
</evidence>
<dbReference type="OMA" id="SLECMIL"/>
<reference evidence="12" key="1">
    <citation type="submission" date="2016-04" db="UniProtKB">
        <authorList>
            <consortium name="WormBaseParasite"/>
        </authorList>
    </citation>
    <scope>IDENTIFICATION</scope>
</reference>
<keyword evidence="3 6" id="KW-0238">DNA-binding</keyword>
<evidence type="ECO:0000256" key="5">
    <source>
        <dbReference type="ARBA" id="ARBA00023242"/>
    </source>
</evidence>
<evidence type="ECO:0000256" key="1">
    <source>
        <dbReference type="ARBA" id="ARBA00004123"/>
    </source>
</evidence>
<evidence type="ECO:0000256" key="7">
    <source>
        <dbReference type="RuleBase" id="RU000682"/>
    </source>
</evidence>
<dbReference type="GO" id="GO:0000978">
    <property type="term" value="F:RNA polymerase II cis-regulatory region sequence-specific DNA binding"/>
    <property type="evidence" value="ECO:0007669"/>
    <property type="project" value="TreeGrafter"/>
</dbReference>
<dbReference type="PROSITE" id="PS50071">
    <property type="entry name" value="HOMEOBOX_2"/>
    <property type="match status" value="1"/>
</dbReference>
<evidence type="ECO:0000313" key="10">
    <source>
        <dbReference type="EMBL" id="VDM57910.1"/>
    </source>
</evidence>
<feature type="region of interest" description="Disordered" evidence="8">
    <location>
        <begin position="51"/>
        <end position="78"/>
    </location>
</feature>
<name>A0A158PHF1_ANGCS</name>
<proteinExistence type="predicted"/>
<dbReference type="STRING" id="334426.A0A158PHF1"/>
<evidence type="ECO:0000256" key="2">
    <source>
        <dbReference type="ARBA" id="ARBA00022473"/>
    </source>
</evidence>
<dbReference type="CDD" id="cd00086">
    <property type="entry name" value="homeodomain"/>
    <property type="match status" value="1"/>
</dbReference>
<keyword evidence="11" id="KW-1185">Reference proteome</keyword>
<dbReference type="GO" id="GO:0005634">
    <property type="term" value="C:nucleus"/>
    <property type="evidence" value="ECO:0007669"/>
    <property type="project" value="UniProtKB-SubCell"/>
</dbReference>
<dbReference type="InterPro" id="IPR001356">
    <property type="entry name" value="HD"/>
</dbReference>
<feature type="compositionally biased region" description="Low complexity" evidence="8">
    <location>
        <begin position="51"/>
        <end position="66"/>
    </location>
</feature>
<evidence type="ECO:0000313" key="12">
    <source>
        <dbReference type="WBParaSite" id="ACOC_0000632401-mRNA-1"/>
    </source>
</evidence>
<evidence type="ECO:0000256" key="4">
    <source>
        <dbReference type="ARBA" id="ARBA00023155"/>
    </source>
</evidence>
<gene>
    <name evidence="10" type="ORF">ACOC_LOCUS6325</name>
</gene>
<dbReference type="PROSITE" id="PS00027">
    <property type="entry name" value="HOMEOBOX_1"/>
    <property type="match status" value="1"/>
</dbReference>
<protein>
    <submittedName>
        <fullName evidence="12">Homeobox domain-containing protein</fullName>
    </submittedName>
</protein>
<dbReference type="AlphaFoldDB" id="A0A158PHF1"/>
<dbReference type="Gene3D" id="1.10.10.60">
    <property type="entry name" value="Homeodomain-like"/>
    <property type="match status" value="1"/>
</dbReference>
<dbReference type="EMBL" id="UYYA01003936">
    <property type="protein sequence ID" value="VDM57910.1"/>
    <property type="molecule type" value="Genomic_DNA"/>
</dbReference>
<dbReference type="OrthoDB" id="6159439at2759"/>
<accession>A0A158PHF1</accession>
<sequence>MHTTQGLTSLECMILRNFKWPEISIELDDRRLILTSARDESTITFAHFVQSDTMGGSSQQTSTNSGPMDQEQHSPPTIRRIRRSRTSFSDDQLDQLEKTFEQCNYPDITQREKLAKDTQLPEARIQVWFKNRRAKQRKWLRNQRRDDLPLIPNKAPPKENTIIKSSSSASSCIANVAVVEDNHSYCSKSSCAAQQKTDPPTCGDGKGIYCHDRLKTYAISKI</sequence>
<dbReference type="PANTHER" id="PTHR45793">
    <property type="entry name" value="HOMEOBOX PROTEIN"/>
    <property type="match status" value="1"/>
</dbReference>
<dbReference type="SMART" id="SM00389">
    <property type="entry name" value="HOX"/>
    <property type="match status" value="1"/>
</dbReference>
<evidence type="ECO:0000256" key="8">
    <source>
        <dbReference type="SAM" id="MobiDB-lite"/>
    </source>
</evidence>
<evidence type="ECO:0000259" key="9">
    <source>
        <dbReference type="PROSITE" id="PS50071"/>
    </source>
</evidence>
<dbReference type="PANTHER" id="PTHR45793:SF5">
    <property type="entry name" value="HOMEOTIC PROTEIN OCELLILESS"/>
    <property type="match status" value="1"/>
</dbReference>
<dbReference type="GO" id="GO:0000981">
    <property type="term" value="F:DNA-binding transcription factor activity, RNA polymerase II-specific"/>
    <property type="evidence" value="ECO:0007669"/>
    <property type="project" value="InterPro"/>
</dbReference>
<reference evidence="10 11" key="2">
    <citation type="submission" date="2018-11" db="EMBL/GenBank/DDBJ databases">
        <authorList>
            <consortium name="Pathogen Informatics"/>
        </authorList>
    </citation>
    <scope>NUCLEOTIDE SEQUENCE [LARGE SCALE GENOMIC DNA]</scope>
    <source>
        <strain evidence="10 11">Costa Rica</strain>
    </source>
</reference>
<dbReference type="WBParaSite" id="ACOC_0000632401-mRNA-1">
    <property type="protein sequence ID" value="ACOC_0000632401-mRNA-1"/>
    <property type="gene ID" value="ACOC_0000632401"/>
</dbReference>
<organism evidence="12">
    <name type="scientific">Angiostrongylus costaricensis</name>
    <name type="common">Nematode worm</name>
    <dbReference type="NCBI Taxonomy" id="334426"/>
    <lineage>
        <taxon>Eukaryota</taxon>
        <taxon>Metazoa</taxon>
        <taxon>Ecdysozoa</taxon>
        <taxon>Nematoda</taxon>
        <taxon>Chromadorea</taxon>
        <taxon>Rhabditida</taxon>
        <taxon>Rhabditina</taxon>
        <taxon>Rhabditomorpha</taxon>
        <taxon>Strongyloidea</taxon>
        <taxon>Metastrongylidae</taxon>
        <taxon>Angiostrongylus</taxon>
    </lineage>
</organism>
<dbReference type="InterPro" id="IPR017970">
    <property type="entry name" value="Homeobox_CS"/>
</dbReference>
<keyword evidence="5 6" id="KW-0539">Nucleus</keyword>
<keyword evidence="2" id="KW-0217">Developmental protein</keyword>
<feature type="domain" description="Homeobox" evidence="9">
    <location>
        <begin position="79"/>
        <end position="139"/>
    </location>
</feature>
<dbReference type="SUPFAM" id="SSF46689">
    <property type="entry name" value="Homeodomain-like"/>
    <property type="match status" value="1"/>
</dbReference>
<feature type="DNA-binding region" description="Homeobox" evidence="6">
    <location>
        <begin position="81"/>
        <end position="140"/>
    </location>
</feature>
<dbReference type="InterPro" id="IPR009057">
    <property type="entry name" value="Homeodomain-like_sf"/>
</dbReference>
<evidence type="ECO:0000256" key="6">
    <source>
        <dbReference type="PROSITE-ProRule" id="PRU00108"/>
    </source>
</evidence>
<dbReference type="Pfam" id="PF00046">
    <property type="entry name" value="Homeodomain"/>
    <property type="match status" value="1"/>
</dbReference>
<evidence type="ECO:0000313" key="11">
    <source>
        <dbReference type="Proteomes" id="UP000267027"/>
    </source>
</evidence>
<comment type="subcellular location">
    <subcellularLocation>
        <location evidence="1 6 7">Nucleus</location>
    </subcellularLocation>
</comment>
<dbReference type="Proteomes" id="UP000267027">
    <property type="component" value="Unassembled WGS sequence"/>
</dbReference>